<keyword evidence="1" id="KW-0614">Plasmid</keyword>
<protein>
    <submittedName>
        <fullName evidence="1">Uncharacterized protein</fullName>
    </submittedName>
</protein>
<dbReference type="KEGG" id="fax:FUAX_42130"/>
<keyword evidence="2" id="KW-1185">Reference proteome</keyword>
<dbReference type="Proteomes" id="UP001348817">
    <property type="component" value="Plasmid pFA1"/>
</dbReference>
<gene>
    <name evidence="1" type="ORF">FUAX_42130</name>
</gene>
<sequence>MSLTTDLKLQKNEDKDLLVITYCLHWSIHSKNDN</sequence>
<geneLocation type="plasmid" evidence="1 2">
    <name>pFA1</name>
</geneLocation>
<dbReference type="EMBL" id="AP025315">
    <property type="protein sequence ID" value="BDD11781.1"/>
    <property type="molecule type" value="Genomic_DNA"/>
</dbReference>
<proteinExistence type="predicted"/>
<evidence type="ECO:0000313" key="2">
    <source>
        <dbReference type="Proteomes" id="UP001348817"/>
    </source>
</evidence>
<evidence type="ECO:0000313" key="1">
    <source>
        <dbReference type="EMBL" id="BDD11781.1"/>
    </source>
</evidence>
<reference evidence="1 2" key="1">
    <citation type="submission" date="2021-12" db="EMBL/GenBank/DDBJ databases">
        <title>Genome sequencing of bacteria with rrn-lacking chromosome and rrn-plasmid.</title>
        <authorList>
            <person name="Anda M."/>
            <person name="Iwasaki W."/>
        </authorList>
    </citation>
    <scope>NUCLEOTIDE SEQUENCE [LARGE SCALE GENOMIC DNA]</scope>
    <source>
        <strain evidence="1 2">DSM 100852</strain>
        <plasmid evidence="1 2">pFA1</plasmid>
    </source>
</reference>
<dbReference type="AlphaFoldDB" id="A0AAU9CI07"/>
<name>A0AAU9CI07_9BACT</name>
<accession>A0AAU9CI07</accession>
<organism evidence="1 2">
    <name type="scientific">Fulvitalea axinellae</name>
    <dbReference type="NCBI Taxonomy" id="1182444"/>
    <lineage>
        <taxon>Bacteria</taxon>
        <taxon>Pseudomonadati</taxon>
        <taxon>Bacteroidota</taxon>
        <taxon>Cytophagia</taxon>
        <taxon>Cytophagales</taxon>
        <taxon>Persicobacteraceae</taxon>
        <taxon>Fulvitalea</taxon>
    </lineage>
</organism>